<dbReference type="InterPro" id="IPR006680">
    <property type="entry name" value="Amidohydro-rel"/>
</dbReference>
<dbReference type="InterPro" id="IPR051781">
    <property type="entry name" value="Metallo-dep_Hydrolase"/>
</dbReference>
<dbReference type="InterPro" id="IPR032466">
    <property type="entry name" value="Metal_Hydrolase"/>
</dbReference>
<feature type="domain" description="Amidohydrolase-related" evidence="2">
    <location>
        <begin position="315"/>
        <end position="647"/>
    </location>
</feature>
<reference evidence="3" key="1">
    <citation type="journal article" date="2012" name="J. Bacteriol.">
        <title>Genome sequences of type strains of seven species of the marine bacterium Pseudoalteromonas.</title>
        <authorList>
            <person name="Xie B.B."/>
            <person name="Shu Y.L."/>
            <person name="Qin Q.L."/>
            <person name="Rong J.C."/>
            <person name="Zhang X.Y."/>
            <person name="Chen X.L."/>
            <person name="Shi M."/>
            <person name="He H.L."/>
            <person name="Zhou B.C."/>
            <person name="Zhang Y.Z."/>
        </authorList>
    </citation>
    <scope>NUCLEOTIDE SEQUENCE</scope>
    <source>
        <strain evidence="3">DSM 8771</strain>
    </source>
</reference>
<organism evidence="3 4">
    <name type="scientific">Pseudoalteromonas citrea</name>
    <dbReference type="NCBI Taxonomy" id="43655"/>
    <lineage>
        <taxon>Bacteria</taxon>
        <taxon>Pseudomonadati</taxon>
        <taxon>Pseudomonadota</taxon>
        <taxon>Gammaproteobacteria</taxon>
        <taxon>Alteromonadales</taxon>
        <taxon>Pseudoalteromonadaceae</taxon>
        <taxon>Pseudoalteromonas</taxon>
    </lineage>
</organism>
<dbReference type="InterPro" id="IPR011059">
    <property type="entry name" value="Metal-dep_hydrolase_composite"/>
</dbReference>
<feature type="chain" id="PRO_5042068516" description="Amidohydrolase-related domain-containing protein" evidence="1">
    <location>
        <begin position="26"/>
        <end position="670"/>
    </location>
</feature>
<dbReference type="Gene3D" id="1.20.58.520">
    <property type="entry name" value="Amidohydrolase"/>
    <property type="match status" value="1"/>
</dbReference>
<dbReference type="Pfam" id="PF01979">
    <property type="entry name" value="Amidohydro_1"/>
    <property type="match status" value="1"/>
</dbReference>
<comment type="caution">
    <text evidence="3">The sequence shown here is derived from an EMBL/GenBank/DDBJ whole genome shotgun (WGS) entry which is preliminary data.</text>
</comment>
<evidence type="ECO:0000313" key="3">
    <source>
        <dbReference type="EMBL" id="KAF7771253.1"/>
    </source>
</evidence>
<dbReference type="Gene3D" id="3.40.50.10910">
    <property type="entry name" value="Amidohydrolase"/>
    <property type="match status" value="2"/>
</dbReference>
<dbReference type="EMBL" id="AHBZ03000017">
    <property type="protein sequence ID" value="KAF7771253.1"/>
    <property type="molecule type" value="Genomic_DNA"/>
</dbReference>
<reference evidence="3" key="2">
    <citation type="submission" date="2015-03" db="EMBL/GenBank/DDBJ databases">
        <title>Genome sequence of Pseudoalteromonas citrea.</title>
        <authorList>
            <person name="Xie B.-B."/>
            <person name="Rong J.-C."/>
            <person name="Qin Q.-L."/>
            <person name="Zhang Y.-Z."/>
        </authorList>
    </citation>
    <scope>NUCLEOTIDE SEQUENCE</scope>
    <source>
        <strain evidence="3">DSM 8771</strain>
    </source>
</reference>
<dbReference type="PANTHER" id="PTHR43135:SF3">
    <property type="entry name" value="ALPHA-D-RIBOSE 1-METHYLPHOSPHONATE 5-TRIPHOSPHATE DIPHOSPHATASE"/>
    <property type="match status" value="1"/>
</dbReference>
<sequence length="670" mass="74216">MKKQKKLNHYTFLLCSALLVAQASATTIINNVYTEKGLAGSMSQTQVDKNTYTSKTQFGWNNRRVNISETMSLGENGIPVSFTTHGTSAFGAPISEKFDYNKGIATWQDTDGKGSIKDDTVNFYVAKNSSLTLENARLRYLIKTGKTQADVYPQGQVQVRKLLTRKLQNEDIHLYVTSGLALTPDFAWYDNNGNYFAQSWGGGMYVLRKGVPQSEFATLRKLQKEQEQTYLEDLSASLTHTHQSLLIKDVAVLDVDQGVVTSGQHVLLRDGKIKRISNEPLKLNGIATVNGSGKTLIPGLWDMHGHLSKENGILNIANGVTSVRDMGNEHKNIMEIESLFDTNRVLGTRVYRAGFMDKLSENSAGLSVETLEEALKTVDFFADNGYVQIKLYSSIDPKWVKPIADRAHNRGLRLSGHVPAFMTAEQAINAGYDEIQHINMLFLNFLAGQDVDTRTTKRFSLIGEQASQLPLDTDEMSAFIKLLADKKIVVDATVSTFRSLLMAENEKVNPEYAHLIDHMPISFVRQMKGAVMHVDDIHKINYQRSGEAMQNMLKKLYDAGVNIVPGTDNVAGFTLIRELELYALAGIPTADVLKMATINSAKLMGVAHKTGSISENKTADLILVDGDPLEDITALRKTSLIIKGEQVFKPEQIYNAIGVKPFTPASKITH</sequence>
<dbReference type="SUPFAM" id="SSF51338">
    <property type="entry name" value="Composite domain of metallo-dependent hydrolases"/>
    <property type="match status" value="1"/>
</dbReference>
<dbReference type="Gene3D" id="2.30.40.10">
    <property type="entry name" value="Urease, subunit C, domain 1"/>
    <property type="match status" value="2"/>
</dbReference>
<proteinExistence type="predicted"/>
<dbReference type="Proteomes" id="UP000016487">
    <property type="component" value="Unassembled WGS sequence"/>
</dbReference>
<evidence type="ECO:0000256" key="1">
    <source>
        <dbReference type="SAM" id="SignalP"/>
    </source>
</evidence>
<dbReference type="AlphaFoldDB" id="A0AAD4AIJ5"/>
<evidence type="ECO:0000259" key="2">
    <source>
        <dbReference type="Pfam" id="PF01979"/>
    </source>
</evidence>
<dbReference type="SUPFAM" id="SSF51556">
    <property type="entry name" value="Metallo-dependent hydrolases"/>
    <property type="match status" value="1"/>
</dbReference>
<dbReference type="PANTHER" id="PTHR43135">
    <property type="entry name" value="ALPHA-D-RIBOSE 1-METHYLPHOSPHONATE 5-TRIPHOSPHATE DIPHOSPHATASE"/>
    <property type="match status" value="1"/>
</dbReference>
<name>A0AAD4AIJ5_9GAMM</name>
<keyword evidence="1" id="KW-0732">Signal</keyword>
<dbReference type="Gene3D" id="3.30.110.90">
    <property type="entry name" value="Amidohydrolase"/>
    <property type="match status" value="2"/>
</dbReference>
<accession>A0AAD4AIJ5</accession>
<dbReference type="RefSeq" id="WP_010367575.1">
    <property type="nucleotide sequence ID" value="NZ_AHBZ03000017.1"/>
</dbReference>
<gene>
    <name evidence="3" type="ORF">PCIT_a4318</name>
</gene>
<protein>
    <recommendedName>
        <fullName evidence="2">Amidohydrolase-related domain-containing protein</fullName>
    </recommendedName>
</protein>
<evidence type="ECO:0000313" key="4">
    <source>
        <dbReference type="Proteomes" id="UP000016487"/>
    </source>
</evidence>
<dbReference type="GO" id="GO:0016810">
    <property type="term" value="F:hydrolase activity, acting on carbon-nitrogen (but not peptide) bonds"/>
    <property type="evidence" value="ECO:0007669"/>
    <property type="project" value="InterPro"/>
</dbReference>
<feature type="signal peptide" evidence="1">
    <location>
        <begin position="1"/>
        <end position="25"/>
    </location>
</feature>